<feature type="domain" description="PhoD-like phosphatase metallophosphatase" evidence="3">
    <location>
        <begin position="188"/>
        <end position="546"/>
    </location>
</feature>
<organism evidence="5 6">
    <name type="scientific">Leucosporidium creatinivorum</name>
    <dbReference type="NCBI Taxonomy" id="106004"/>
    <lineage>
        <taxon>Eukaryota</taxon>
        <taxon>Fungi</taxon>
        <taxon>Dikarya</taxon>
        <taxon>Basidiomycota</taxon>
        <taxon>Pucciniomycotina</taxon>
        <taxon>Microbotryomycetes</taxon>
        <taxon>Leucosporidiales</taxon>
        <taxon>Leucosporidium</taxon>
    </lineage>
</organism>
<dbReference type="InterPro" id="IPR029052">
    <property type="entry name" value="Metallo-depent_PP-like"/>
</dbReference>
<dbReference type="InterPro" id="IPR032093">
    <property type="entry name" value="PhoD_N"/>
</dbReference>
<dbReference type="InterPro" id="IPR038607">
    <property type="entry name" value="PhoD-like_sf"/>
</dbReference>
<dbReference type="STRING" id="106004.A0A1Y2G4L4"/>
<evidence type="ECO:0000313" key="5">
    <source>
        <dbReference type="EMBL" id="ORY91730.1"/>
    </source>
</evidence>
<dbReference type="EMBL" id="MCGR01000002">
    <property type="protein sequence ID" value="ORY91730.1"/>
    <property type="molecule type" value="Genomic_DNA"/>
</dbReference>
<dbReference type="PANTHER" id="PTHR43606">
    <property type="entry name" value="PHOSPHATASE, PUTATIVE (AFU_ORTHOLOGUE AFUA_6G08710)-RELATED"/>
    <property type="match status" value="1"/>
</dbReference>
<feature type="domain" description="Phospholipase D N-terminal" evidence="4">
    <location>
        <begin position="72"/>
        <end position="175"/>
    </location>
</feature>
<evidence type="ECO:0000259" key="4">
    <source>
        <dbReference type="Pfam" id="PF16655"/>
    </source>
</evidence>
<evidence type="ECO:0000256" key="2">
    <source>
        <dbReference type="SAM" id="SignalP"/>
    </source>
</evidence>
<name>A0A1Y2G4L4_9BASI</name>
<reference evidence="5 6" key="1">
    <citation type="submission" date="2016-07" db="EMBL/GenBank/DDBJ databases">
        <title>Pervasive Adenine N6-methylation of Active Genes in Fungi.</title>
        <authorList>
            <consortium name="DOE Joint Genome Institute"/>
            <person name="Mondo S.J."/>
            <person name="Dannebaum R.O."/>
            <person name="Kuo R.C."/>
            <person name="Labutti K."/>
            <person name="Haridas S."/>
            <person name="Kuo A."/>
            <person name="Salamov A."/>
            <person name="Ahrendt S.R."/>
            <person name="Lipzen A."/>
            <person name="Sullivan W."/>
            <person name="Andreopoulos W.B."/>
            <person name="Clum A."/>
            <person name="Lindquist E."/>
            <person name="Daum C."/>
            <person name="Ramamoorthy G.K."/>
            <person name="Gryganskyi A."/>
            <person name="Culley D."/>
            <person name="Magnuson J.K."/>
            <person name="James T.Y."/>
            <person name="O'Malley M.A."/>
            <person name="Stajich J.E."/>
            <person name="Spatafora J.W."/>
            <person name="Visel A."/>
            <person name="Grigoriev I.V."/>
        </authorList>
    </citation>
    <scope>NUCLEOTIDE SEQUENCE [LARGE SCALE GENOMIC DNA]</scope>
    <source>
        <strain evidence="5 6">62-1032</strain>
    </source>
</reference>
<dbReference type="InterPro" id="IPR018946">
    <property type="entry name" value="PhoD-like_MPP"/>
</dbReference>
<dbReference type="Pfam" id="PF16655">
    <property type="entry name" value="PhoD_N"/>
    <property type="match status" value="1"/>
</dbReference>
<dbReference type="Pfam" id="PF09423">
    <property type="entry name" value="PhoD"/>
    <property type="match status" value="1"/>
</dbReference>
<dbReference type="OrthoDB" id="29024at2759"/>
<comment type="caution">
    <text evidence="5">The sequence shown here is derived from an EMBL/GenBank/DDBJ whole genome shotgun (WGS) entry which is preliminary data.</text>
</comment>
<gene>
    <name evidence="5" type="ORF">BCR35DRAFT_316887</name>
</gene>
<evidence type="ECO:0000259" key="3">
    <source>
        <dbReference type="Pfam" id="PF09423"/>
    </source>
</evidence>
<accession>A0A1Y2G4L4</accession>
<proteinExistence type="predicted"/>
<evidence type="ECO:0000313" key="6">
    <source>
        <dbReference type="Proteomes" id="UP000193467"/>
    </source>
</evidence>
<dbReference type="InterPro" id="IPR052900">
    <property type="entry name" value="Phospholipid_Metab_Enz"/>
</dbReference>
<dbReference type="AlphaFoldDB" id="A0A1Y2G4L4"/>
<dbReference type="CDD" id="cd07389">
    <property type="entry name" value="MPP_PhoD"/>
    <property type="match status" value="1"/>
</dbReference>
<keyword evidence="6" id="KW-1185">Reference proteome</keyword>
<keyword evidence="2" id="KW-0732">Signal</keyword>
<dbReference type="Proteomes" id="UP000193467">
    <property type="component" value="Unassembled WGS sequence"/>
</dbReference>
<feature type="region of interest" description="Disordered" evidence="1">
    <location>
        <begin position="571"/>
        <end position="594"/>
    </location>
</feature>
<dbReference type="InParanoid" id="A0A1Y2G4L4"/>
<feature type="signal peptide" evidence="2">
    <location>
        <begin position="1"/>
        <end position="19"/>
    </location>
</feature>
<evidence type="ECO:0000256" key="1">
    <source>
        <dbReference type="SAM" id="MobiDB-lite"/>
    </source>
</evidence>
<feature type="chain" id="PRO_5012101543" evidence="2">
    <location>
        <begin position="20"/>
        <end position="594"/>
    </location>
</feature>
<dbReference type="Gene3D" id="2.60.40.380">
    <property type="entry name" value="Purple acid phosphatase-like, N-terminal"/>
    <property type="match status" value="1"/>
</dbReference>
<sequence>MLASLSLAGLALTASTVSALPRAGPAALESNHAYRSPSRQIRDLAIDTSEVYAGLGKRWTDTYQGNLTFPYGVASGDSYSDSVILWTMPRKLDLGGLYGGNAWPPICLQWIVSSNDTDFTEASMVQNGFVQTTEDIRYAVKVEALELKPYTQYYYRFESCEGPELGVSPVGIFKTLPAEDDDIAKLRLAVFSCSNLPFGMFNAYGNAANHSETLDFVQHVGDYIYEYKNGDYGDGTALGRVPQPDREISSLQDYRDRYASYRVDPDLQELHRTLAWMAVWDDHEVADNTWKWGSADSNDTLQGQVGDYQFSERKANAVRAYYEWMPIRQVDTDDKLRIWRSFKLGTLGSMIMLDTRQYDRSETDLYYNTDEIIAVSGDSDRSLTGWKQQQWLYEQLQEHKEREATWPLIFQQIVFSRVNYSIATGGTTEFNVDAWEGYRYEREQILEFIEGKDIENVVILSGDSHATWVSDLKRENGTYNPVTGEGALGVEFAGSAVSSPSSYGHGPNVGIAANLTAASPSLQYAEGQLRGYFELTLTPSNITADFYGFADQQTRNSNVTHMGSFTAQKGANKLSRPLNGGQTPVYGSLGAGKA</sequence>
<protein>
    <submittedName>
        <fullName evidence="5">PhoD-like phosphatase-domain-containing protein</fullName>
    </submittedName>
</protein>
<dbReference type="SUPFAM" id="SSF56300">
    <property type="entry name" value="Metallo-dependent phosphatases"/>
    <property type="match status" value="1"/>
</dbReference>
<dbReference type="Gene3D" id="3.60.21.70">
    <property type="entry name" value="PhoD-like phosphatase"/>
    <property type="match status" value="1"/>
</dbReference>
<dbReference type="PANTHER" id="PTHR43606:SF7">
    <property type="entry name" value="PHOSPHATASE, PUTATIVE (AFU_ORTHOLOGUE AFUA_6G08710)-RELATED"/>
    <property type="match status" value="1"/>
</dbReference>